<gene>
    <name evidence="2" type="ORF">E7747_10940</name>
</gene>
<dbReference type="EMBL" id="CP039396">
    <property type="protein sequence ID" value="QCD42750.1"/>
    <property type="molecule type" value="Genomic_DNA"/>
</dbReference>
<organism evidence="2 3">
    <name type="scientific">Duncaniella dubosii</name>
    <dbReference type="NCBI Taxonomy" id="2518971"/>
    <lineage>
        <taxon>Bacteria</taxon>
        <taxon>Pseudomonadati</taxon>
        <taxon>Bacteroidota</taxon>
        <taxon>Bacteroidia</taxon>
        <taxon>Bacteroidales</taxon>
        <taxon>Muribaculaceae</taxon>
        <taxon>Duncaniella</taxon>
    </lineage>
</organism>
<accession>A0A4P7W5E0</accession>
<proteinExistence type="predicted"/>
<feature type="compositionally biased region" description="Basic and acidic residues" evidence="1">
    <location>
        <begin position="231"/>
        <end position="240"/>
    </location>
</feature>
<name>A0A4P7W5E0_9BACT</name>
<evidence type="ECO:0000313" key="2">
    <source>
        <dbReference type="EMBL" id="QCD42750.1"/>
    </source>
</evidence>
<feature type="compositionally biased region" description="Polar residues" evidence="1">
    <location>
        <begin position="9"/>
        <end position="19"/>
    </location>
</feature>
<feature type="region of interest" description="Disordered" evidence="1">
    <location>
        <begin position="222"/>
        <end position="252"/>
    </location>
</feature>
<dbReference type="Proteomes" id="UP000297149">
    <property type="component" value="Chromosome"/>
</dbReference>
<evidence type="ECO:0000256" key="1">
    <source>
        <dbReference type="SAM" id="MobiDB-lite"/>
    </source>
</evidence>
<dbReference type="AlphaFoldDB" id="A0A4P7W5E0"/>
<reference evidence="3" key="1">
    <citation type="submission" date="2019-02" db="EMBL/GenBank/DDBJ databases">
        <title>Isolation and identification of novel species under the genus Muribaculum.</title>
        <authorList>
            <person name="Miyake S."/>
            <person name="Ding Y."/>
            <person name="Low A."/>
            <person name="Soh M."/>
            <person name="Seedorf H."/>
        </authorList>
    </citation>
    <scope>NUCLEOTIDE SEQUENCE [LARGE SCALE GENOMIC DNA]</scope>
    <source>
        <strain evidence="3">H5</strain>
    </source>
</reference>
<keyword evidence="3" id="KW-1185">Reference proteome</keyword>
<evidence type="ECO:0000313" key="3">
    <source>
        <dbReference type="Proteomes" id="UP000297149"/>
    </source>
</evidence>
<feature type="region of interest" description="Disordered" evidence="1">
    <location>
        <begin position="1"/>
        <end position="39"/>
    </location>
</feature>
<sequence>MIIDKKNNKVISGNKTSSVAPPIDKPQEPQEKPLQVESNGPMDVLKAMKEILRSVTLEYGVPNSPKIFRTVQIDDGQYERIISPSGNKEETLGFPAAFVHFINWRYLVQQSRINEGRAELRIRFILNSLNVHEDGHDMGVYYVAERIHQTIQESISKYECLQERCQLEYVDPMESFDHGLQPCWMTYEIWFKQRNIWATRNKIYKKFVCPPFTNHADQDPTIEGVNPDGHNNLDHPRTYDEATDYIPHQNET</sequence>
<protein>
    <submittedName>
        <fullName evidence="2">Uncharacterized protein</fullName>
    </submittedName>
</protein>
<dbReference type="KEGG" id="ddb:E7747_10940"/>
<dbReference type="RefSeq" id="WP_136415944.1">
    <property type="nucleotide sequence ID" value="NZ_CP039396.1"/>
</dbReference>